<evidence type="ECO:0000256" key="3">
    <source>
        <dbReference type="ARBA" id="ARBA00022452"/>
    </source>
</evidence>
<dbReference type="FunFam" id="2.60.40.1120:FF:000003">
    <property type="entry name" value="Outer membrane protein Omp121"/>
    <property type="match status" value="1"/>
</dbReference>
<sequence length="1038" mass="115249">MKKKVCNPSRMIPECLLCGLILLLFSFSTASAQGISGKVIGEDGQPIPGVNVIVEGTTTGTITDFDGNYEISPGTSDPVLTFSYIGYETKRVPVGEQKIINITLVSDVEALKEVVVIGYGTQTRTNMTSAISTINPEEVMARQTPSTISLLQGRSPGLQIVQNSSLPGAESNQIRIRGQGTFSSAGSNPLILIDGVEGRLELLNPNMIEDISVLKDAASAAVYGSRAANGVILVTTKKGKGGRLNVEYSYNYSVQKPSIKIKRISDPVEYMELVNKAIDYSGQQPQWRYTDEEINMYRNGEIPTADWTEWLIRDSPIHKHFLNFSGGKEGTTFNAGLGILDEEGLLLATDYKRYDAQVNFKTNLGGRVTFGSNISLAKDKRHDTAFQTGSRPSQLLTSNGSEDQMLAAYAAPPLSTPELPDGSGRFTGLVLENKGGNKNPIAIAKGGGGKEWVSTYLMFSPYINVEIIEGLSAEIKGAFRFEEEMGKAFVAVAETYEFFAPHNFSGITASTNSLFQRNTRENQYTLFGTINYEKTFKEVHNLTAMVGYQQENYRNDRLEAYRTNLSSKELWEIDAGPPAVQNNGGTAFEWALQSFFGRVNYNYMDKYLFEASFRNDASSRFPEANRWAFFPSVSVGWRMAEEAFFSNVNWVSELKLRGSWGQLGNQNIGNYPYQSTLSTTEYNFDGTLVQGITLRDLINSNIKWETTTVTDIGIDFSLFNSALHGSVDWYKKTTKDILRDLQVPSHIGVGAPVINDGILENTGWEFTLGYRNSIGDFNYSINANLETYKNELIKFGAREISGVNLREEGLPYNQYYVLINDGVYQNQAEIDNGPVPDYSGSTPPKPGALKYRDISGPDGVPDGRIDLQYDRVPVDGVFPKINYGLNFDFNYKSFDLSVFVQGVHGRKTYVREWGVSPFRQASAPPVWWRGAWDGEGTSNTIPHIYIDGWSPNSPNSTFWLGNSSYWRIKNLQLGYTLPVDMAGKLLMKNFRVYVSADNLYTHTKFFQGLDPERASSGSSRGAIYPQATIYSFGVRATF</sequence>
<gene>
    <name evidence="10" type="ORF">IBL28_18645</name>
</gene>
<evidence type="ECO:0000256" key="1">
    <source>
        <dbReference type="ARBA" id="ARBA00004571"/>
    </source>
</evidence>
<keyword evidence="6 7" id="KW-0998">Cell outer membrane</keyword>
<dbReference type="InterPro" id="IPR023996">
    <property type="entry name" value="TonB-dep_OMP_SusC/RagA"/>
</dbReference>
<accession>A0A926JUW1</accession>
<evidence type="ECO:0000256" key="6">
    <source>
        <dbReference type="ARBA" id="ARBA00023237"/>
    </source>
</evidence>
<evidence type="ECO:0000256" key="4">
    <source>
        <dbReference type="ARBA" id="ARBA00022692"/>
    </source>
</evidence>
<evidence type="ECO:0000313" key="11">
    <source>
        <dbReference type="Proteomes" id="UP000653730"/>
    </source>
</evidence>
<dbReference type="Gene3D" id="2.170.130.10">
    <property type="entry name" value="TonB-dependent receptor, plug domain"/>
    <property type="match status" value="1"/>
</dbReference>
<protein>
    <submittedName>
        <fullName evidence="10">TonB-dependent receptor</fullName>
    </submittedName>
</protein>
<dbReference type="PROSITE" id="PS52016">
    <property type="entry name" value="TONB_DEPENDENT_REC_3"/>
    <property type="match status" value="1"/>
</dbReference>
<comment type="subcellular location">
    <subcellularLocation>
        <location evidence="1 7">Cell outer membrane</location>
        <topology evidence="1 7">Multi-pass membrane protein</topology>
    </subcellularLocation>
</comment>
<name>A0A926JUW1_9FLAO</name>
<dbReference type="EMBL" id="JACVDC010000083">
    <property type="protein sequence ID" value="MBC9797998.1"/>
    <property type="molecule type" value="Genomic_DNA"/>
</dbReference>
<dbReference type="InterPro" id="IPR037066">
    <property type="entry name" value="Plug_dom_sf"/>
</dbReference>
<comment type="similarity">
    <text evidence="7">Belongs to the TonB-dependent receptor family.</text>
</comment>
<dbReference type="Gene3D" id="2.60.40.1120">
    <property type="entry name" value="Carboxypeptidase-like, regulatory domain"/>
    <property type="match status" value="1"/>
</dbReference>
<evidence type="ECO:0000256" key="8">
    <source>
        <dbReference type="SAM" id="SignalP"/>
    </source>
</evidence>
<dbReference type="SUPFAM" id="SSF56935">
    <property type="entry name" value="Porins"/>
    <property type="match status" value="1"/>
</dbReference>
<reference evidence="10 11" key="1">
    <citation type="submission" date="2020-09" db="EMBL/GenBank/DDBJ databases">
        <title>Sinomicrobium weinanense sp. nov., a halophilic bacteria isolated from saline-alkali soil.</title>
        <authorList>
            <person name="Wu P."/>
            <person name="Ren H."/>
            <person name="Mei Y."/>
            <person name="Liang Y."/>
            <person name="Chen Z."/>
        </authorList>
    </citation>
    <scope>NUCLEOTIDE SEQUENCE [LARGE SCALE GENOMIC DNA]</scope>
    <source>
        <strain evidence="10 11">FJxs</strain>
    </source>
</reference>
<dbReference type="InterPro" id="IPR036942">
    <property type="entry name" value="Beta-barrel_TonB_sf"/>
</dbReference>
<dbReference type="GO" id="GO:0009279">
    <property type="term" value="C:cell outer membrane"/>
    <property type="evidence" value="ECO:0007669"/>
    <property type="project" value="UniProtKB-SubCell"/>
</dbReference>
<evidence type="ECO:0000256" key="2">
    <source>
        <dbReference type="ARBA" id="ARBA00022448"/>
    </source>
</evidence>
<comment type="caution">
    <text evidence="10">The sequence shown here is derived from an EMBL/GenBank/DDBJ whole genome shotgun (WGS) entry which is preliminary data.</text>
</comment>
<dbReference type="InterPro" id="IPR023997">
    <property type="entry name" value="TonB-dep_OMP_SusC/RagA_CS"/>
</dbReference>
<dbReference type="RefSeq" id="WP_187967123.1">
    <property type="nucleotide sequence ID" value="NZ_JACVDC010000083.1"/>
</dbReference>
<dbReference type="InterPro" id="IPR012910">
    <property type="entry name" value="Plug_dom"/>
</dbReference>
<evidence type="ECO:0000256" key="7">
    <source>
        <dbReference type="PROSITE-ProRule" id="PRU01360"/>
    </source>
</evidence>
<dbReference type="InterPro" id="IPR039426">
    <property type="entry name" value="TonB-dep_rcpt-like"/>
</dbReference>
<dbReference type="Pfam" id="PF07715">
    <property type="entry name" value="Plug"/>
    <property type="match status" value="1"/>
</dbReference>
<evidence type="ECO:0000313" key="10">
    <source>
        <dbReference type="EMBL" id="MBC9797998.1"/>
    </source>
</evidence>
<dbReference type="InterPro" id="IPR008969">
    <property type="entry name" value="CarboxyPept-like_regulatory"/>
</dbReference>
<feature type="domain" description="TonB-dependent receptor plug" evidence="9">
    <location>
        <begin position="126"/>
        <end position="231"/>
    </location>
</feature>
<keyword evidence="8" id="KW-0732">Signal</keyword>
<keyword evidence="3 7" id="KW-1134">Transmembrane beta strand</keyword>
<dbReference type="Pfam" id="PF13715">
    <property type="entry name" value="CarbopepD_reg_2"/>
    <property type="match status" value="1"/>
</dbReference>
<dbReference type="SUPFAM" id="SSF49464">
    <property type="entry name" value="Carboxypeptidase regulatory domain-like"/>
    <property type="match status" value="1"/>
</dbReference>
<evidence type="ECO:0000259" key="9">
    <source>
        <dbReference type="Pfam" id="PF07715"/>
    </source>
</evidence>
<organism evidence="10 11">
    <name type="scientific">Sinomicrobium weinanense</name>
    <dbReference type="NCBI Taxonomy" id="2842200"/>
    <lineage>
        <taxon>Bacteria</taxon>
        <taxon>Pseudomonadati</taxon>
        <taxon>Bacteroidota</taxon>
        <taxon>Flavobacteriia</taxon>
        <taxon>Flavobacteriales</taxon>
        <taxon>Flavobacteriaceae</taxon>
        <taxon>Sinomicrobium</taxon>
    </lineage>
</organism>
<evidence type="ECO:0000256" key="5">
    <source>
        <dbReference type="ARBA" id="ARBA00023136"/>
    </source>
</evidence>
<dbReference type="FunFam" id="2.170.130.10:FF:000003">
    <property type="entry name" value="SusC/RagA family TonB-linked outer membrane protein"/>
    <property type="match status" value="1"/>
</dbReference>
<dbReference type="NCBIfam" id="TIGR04056">
    <property type="entry name" value="OMP_RagA_SusC"/>
    <property type="match status" value="1"/>
</dbReference>
<dbReference type="Gene3D" id="2.40.170.20">
    <property type="entry name" value="TonB-dependent receptor, beta-barrel domain"/>
    <property type="match status" value="1"/>
</dbReference>
<dbReference type="Proteomes" id="UP000653730">
    <property type="component" value="Unassembled WGS sequence"/>
</dbReference>
<keyword evidence="10" id="KW-0675">Receptor</keyword>
<dbReference type="AlphaFoldDB" id="A0A926JUW1"/>
<keyword evidence="5 7" id="KW-0472">Membrane</keyword>
<dbReference type="NCBIfam" id="TIGR04057">
    <property type="entry name" value="SusC_RagA_signa"/>
    <property type="match status" value="1"/>
</dbReference>
<keyword evidence="11" id="KW-1185">Reference proteome</keyword>
<proteinExistence type="inferred from homology"/>
<feature type="signal peptide" evidence="8">
    <location>
        <begin position="1"/>
        <end position="32"/>
    </location>
</feature>
<keyword evidence="2 7" id="KW-0813">Transport</keyword>
<keyword evidence="4 7" id="KW-0812">Transmembrane</keyword>
<feature type="chain" id="PRO_5038060255" evidence="8">
    <location>
        <begin position="33"/>
        <end position="1038"/>
    </location>
</feature>